<feature type="coiled-coil region" evidence="1">
    <location>
        <begin position="847"/>
        <end position="882"/>
    </location>
</feature>
<proteinExistence type="predicted"/>
<dbReference type="InterPro" id="IPR051436">
    <property type="entry name" value="Autophagy-related_EPG5"/>
</dbReference>
<evidence type="ECO:0000256" key="2">
    <source>
        <dbReference type="SAM" id="MobiDB-lite"/>
    </source>
</evidence>
<feature type="compositionally biased region" description="Basic residues" evidence="2">
    <location>
        <begin position="653"/>
        <end position="667"/>
    </location>
</feature>
<keyword evidence="4" id="KW-1185">Reference proteome</keyword>
<evidence type="ECO:0000313" key="3">
    <source>
        <dbReference type="EMBL" id="KAJ6239124.1"/>
    </source>
</evidence>
<keyword evidence="1" id="KW-0175">Coiled coil</keyword>
<dbReference type="EMBL" id="JAOAOG010000229">
    <property type="protein sequence ID" value="KAJ6239124.1"/>
    <property type="molecule type" value="Genomic_DNA"/>
</dbReference>
<feature type="compositionally biased region" description="Low complexity" evidence="2">
    <location>
        <begin position="702"/>
        <end position="713"/>
    </location>
</feature>
<evidence type="ECO:0000256" key="1">
    <source>
        <dbReference type="SAM" id="Coils"/>
    </source>
</evidence>
<feature type="compositionally biased region" description="Basic and acidic residues" evidence="2">
    <location>
        <begin position="715"/>
        <end position="734"/>
    </location>
</feature>
<gene>
    <name evidence="3" type="ORF">M0813_25336</name>
</gene>
<organism evidence="3 4">
    <name type="scientific">Anaeramoeba flamelloides</name>
    <dbReference type="NCBI Taxonomy" id="1746091"/>
    <lineage>
        <taxon>Eukaryota</taxon>
        <taxon>Metamonada</taxon>
        <taxon>Anaeramoebidae</taxon>
        <taxon>Anaeramoeba</taxon>
    </lineage>
</organism>
<evidence type="ECO:0000313" key="4">
    <source>
        <dbReference type="Proteomes" id="UP001150062"/>
    </source>
</evidence>
<feature type="region of interest" description="Disordered" evidence="2">
    <location>
        <begin position="702"/>
        <end position="734"/>
    </location>
</feature>
<sequence>MITLKTKHFKVVTSSIHPLIQQIPNFVQHFLKNEKHPFYELLSDCSKSCEKYVSSISEIERFMSMVDNNPDHLWDVTNKSTTQRKTVRGQSVSCTCNYSVTNFNSSSAQRLERDFEKSHHYLHDVLLKRVSKQKQSEIAMVNYFKNFMDTINLQDNHNNLVAMLDLLFYWLRETDHKMGLNHKFRSEVIKMIEIGILVLKKYGVYQDHFYIFGQLINTRGSSEWGLNLISLPTEWDAGSILYVKQLLECIINPISSALKDKSYYLNEKDFLKYLDYLPMNQVLQTLLLNWPRLIFDHEKTCNLIYTFTQIYTYGLIKITGRSSISKLLGSKLQLVILTFCHYLQKKHYSLRNNTNNQIIYPDPFAYYRNNNFYENDIDFSLFKKHFSSFSTLDQIFLDNMLINLIVLINKSKDRSLIKYFEPFPFHTCSIKTCWKLLGILIGRYDATQGLEPSYENWKLLITEMPQIHQNYSDFLNNKHSTHLFKILLKISFAQPFWLISIIAEEIYWGSFINQNNKNINKNINDPLKILNEMCLSNPRLISILFRQTIKNFDKINVNYQLIWSNLPLSLWNLNIIDFNYFKQFFKYNINEKRFQFIYFLLTKLNYEFKSINKNRLNTFRKNQLLKFQNYQNFKKVTIDLKEAENENENDNKNKKKKPKKKKKKKKKTDPYNKVKSVKLHKWSNIKIPTEFSEFQFQRKLENSNNDNNNINNENNDEKEVTNNENDNENKKKENNKIDEEIIELENKENTNKFNGNFQINLNFDEFDNNNNTTNNNNTIINNNNTTTNNNITTTNNNNNTNDINTTTTTDINTTTTNTTTITNNNDINVINENNNKEINIINENNDINIINENNNNENKEIEIEKSQENQSINDEIKTLEETLKPEELNLPIFLLPNIHIKLAILIMKFYFKSIYNNNDLKKNQKKEYTNFCWKYIQKIKVYNKFGMPFEDLINYPNDERFSFEKYIKSFLSIEDPFIAYCLLKFTNIWNYDAINFLFDILIKNKQFYYLSEILLYRIPLLINDNLNISLQEGNEKETEENQEEKKKKEKEKEINYNIFYKLTNKIFNPIDNLINNNNNLPETNLIDLNNKKIKIKTKINFFSIISQIQMTQRIFLRQFEPKLTEQHILQFWLTVITQFPNWNKEEKLLELLNNLFKNSILTDLRPIVNSFLKCQF</sequence>
<dbReference type="PANTHER" id="PTHR31139">
    <property type="entry name" value="ECTOPIC P GRANULES PROTEIN 5 HOMOLOG"/>
    <property type="match status" value="1"/>
</dbReference>
<protein>
    <submittedName>
        <fullName evidence="3">Stress response protein nst1</fullName>
    </submittedName>
</protein>
<accession>A0ABQ8Y3C4</accession>
<reference evidence="3" key="1">
    <citation type="submission" date="2022-08" db="EMBL/GenBank/DDBJ databases">
        <title>Novel sulfate-reducing endosymbionts in the free-living metamonad Anaeramoeba.</title>
        <authorList>
            <person name="Jerlstrom-Hultqvist J."/>
            <person name="Cepicka I."/>
            <person name="Gallot-Lavallee L."/>
            <person name="Salas-Leiva D."/>
            <person name="Curtis B.A."/>
            <person name="Zahonova K."/>
            <person name="Pipaliya S."/>
            <person name="Dacks J."/>
            <person name="Roger A.J."/>
        </authorList>
    </citation>
    <scope>NUCLEOTIDE SEQUENCE</scope>
    <source>
        <strain evidence="3">Schooner1</strain>
    </source>
</reference>
<dbReference type="PANTHER" id="PTHR31139:SF4">
    <property type="entry name" value="ECTOPIC P GRANULES PROTEIN 5 HOMOLOG"/>
    <property type="match status" value="1"/>
</dbReference>
<name>A0ABQ8Y3C4_9EUKA</name>
<comment type="caution">
    <text evidence="3">The sequence shown here is derived from an EMBL/GenBank/DDBJ whole genome shotgun (WGS) entry which is preliminary data.</text>
</comment>
<dbReference type="Proteomes" id="UP001150062">
    <property type="component" value="Unassembled WGS sequence"/>
</dbReference>
<feature type="region of interest" description="Disordered" evidence="2">
    <location>
        <begin position="644"/>
        <end position="673"/>
    </location>
</feature>